<dbReference type="SUPFAM" id="SSF52540">
    <property type="entry name" value="P-loop containing nucleoside triphosphate hydrolases"/>
    <property type="match status" value="1"/>
</dbReference>
<comment type="subunit">
    <text evidence="8">The complex is composed of two ATP-binding proteins (PotA), two transmembrane proteins (PotB and PotC) and a solute-binding protein (PotD).</text>
</comment>
<dbReference type="InterPro" id="IPR027417">
    <property type="entry name" value="P-loop_NTPase"/>
</dbReference>
<dbReference type="InterPro" id="IPR013611">
    <property type="entry name" value="Transp-assoc_OB_typ2"/>
</dbReference>
<proteinExistence type="inferred from homology"/>
<dbReference type="GO" id="GO:0043190">
    <property type="term" value="C:ATP-binding cassette (ABC) transporter complex"/>
    <property type="evidence" value="ECO:0007669"/>
    <property type="project" value="InterPro"/>
</dbReference>
<dbReference type="GO" id="GO:0015417">
    <property type="term" value="F:ABC-type polyamine transporter activity"/>
    <property type="evidence" value="ECO:0007669"/>
    <property type="project" value="UniProtKB-EC"/>
</dbReference>
<evidence type="ECO:0000256" key="8">
    <source>
        <dbReference type="RuleBase" id="RU364083"/>
    </source>
</evidence>
<dbReference type="InterPro" id="IPR050093">
    <property type="entry name" value="ABC_SmlMolc_Importer"/>
</dbReference>
<feature type="region of interest" description="Disordered" evidence="9">
    <location>
        <begin position="1"/>
        <end position="27"/>
    </location>
</feature>
<comment type="function">
    <text evidence="8">Part of the ABC transporter complex PotABCD involved in spermidine/putrescine import. Responsible for energy coupling to the transport system.</text>
</comment>
<dbReference type="PROSITE" id="PS50893">
    <property type="entry name" value="ABC_TRANSPORTER_2"/>
    <property type="match status" value="1"/>
</dbReference>
<evidence type="ECO:0000256" key="5">
    <source>
        <dbReference type="ARBA" id="ARBA00022840"/>
    </source>
</evidence>
<name>A0A839IU82_9GAMM</name>
<protein>
    <recommendedName>
        <fullName evidence="8">Spermidine/putrescine import ATP-binding protein PotA</fullName>
        <ecNumber evidence="8">7.6.2.11</ecNumber>
    </recommendedName>
</protein>
<evidence type="ECO:0000256" key="1">
    <source>
        <dbReference type="ARBA" id="ARBA00022448"/>
    </source>
</evidence>
<dbReference type="Pfam" id="PF08402">
    <property type="entry name" value="TOBE_2"/>
    <property type="match status" value="1"/>
</dbReference>
<evidence type="ECO:0000256" key="2">
    <source>
        <dbReference type="ARBA" id="ARBA00022475"/>
    </source>
</evidence>
<dbReference type="RefSeq" id="WP_182810686.1">
    <property type="nucleotide sequence ID" value="NZ_JACJFM010000038.1"/>
</dbReference>
<feature type="compositionally biased region" description="Basic and acidic residues" evidence="9">
    <location>
        <begin position="10"/>
        <end position="22"/>
    </location>
</feature>
<comment type="catalytic activity">
    <reaction evidence="8">
        <text>ATP + H2O + polyamine-[polyamine-binding protein]Side 1 = ADP + phosphate + polyamineSide 2 + [polyamine-binding protein]Side 1.</text>
        <dbReference type="EC" id="7.6.2.11"/>
    </reaction>
</comment>
<evidence type="ECO:0000256" key="3">
    <source>
        <dbReference type="ARBA" id="ARBA00022519"/>
    </source>
</evidence>
<dbReference type="GO" id="GO:0005524">
    <property type="term" value="F:ATP binding"/>
    <property type="evidence" value="ECO:0007669"/>
    <property type="project" value="UniProtKB-KW"/>
</dbReference>
<dbReference type="Gene3D" id="2.40.50.100">
    <property type="match status" value="1"/>
</dbReference>
<dbReference type="EMBL" id="JACJFM010000038">
    <property type="protein sequence ID" value="MBB1488915.1"/>
    <property type="molecule type" value="Genomic_DNA"/>
</dbReference>
<reference evidence="11 12" key="1">
    <citation type="submission" date="2020-08" db="EMBL/GenBank/DDBJ databases">
        <title>Oceanospirillum sp. nov. isolated from marine sediment.</title>
        <authorList>
            <person name="Ji X."/>
        </authorList>
    </citation>
    <scope>NUCLEOTIDE SEQUENCE [LARGE SCALE GENOMIC DNA]</scope>
    <source>
        <strain evidence="11 12">D5</strain>
    </source>
</reference>
<organism evidence="11 12">
    <name type="scientific">Oceanospirillum sediminis</name>
    <dbReference type="NCBI Taxonomy" id="2760088"/>
    <lineage>
        <taxon>Bacteria</taxon>
        <taxon>Pseudomonadati</taxon>
        <taxon>Pseudomonadota</taxon>
        <taxon>Gammaproteobacteria</taxon>
        <taxon>Oceanospirillales</taxon>
        <taxon>Oceanospirillaceae</taxon>
        <taxon>Oceanospirillum</taxon>
    </lineage>
</organism>
<evidence type="ECO:0000256" key="7">
    <source>
        <dbReference type="ARBA" id="ARBA00023136"/>
    </source>
</evidence>
<keyword evidence="2 8" id="KW-1003">Cell membrane</keyword>
<keyword evidence="1 8" id="KW-0813">Transport</keyword>
<dbReference type="InterPro" id="IPR003593">
    <property type="entry name" value="AAA+_ATPase"/>
</dbReference>
<dbReference type="InterPro" id="IPR017871">
    <property type="entry name" value="ABC_transporter-like_CS"/>
</dbReference>
<dbReference type="Gene3D" id="3.40.50.300">
    <property type="entry name" value="P-loop containing nucleotide triphosphate hydrolases"/>
    <property type="match status" value="1"/>
</dbReference>
<dbReference type="SMART" id="SM00382">
    <property type="entry name" value="AAA"/>
    <property type="match status" value="1"/>
</dbReference>
<accession>A0A839IU82</accession>
<dbReference type="Proteomes" id="UP000565262">
    <property type="component" value="Unassembled WGS sequence"/>
</dbReference>
<dbReference type="SUPFAM" id="SSF50331">
    <property type="entry name" value="MOP-like"/>
    <property type="match status" value="1"/>
</dbReference>
<dbReference type="EC" id="7.6.2.11" evidence="8"/>
<dbReference type="GO" id="GO:0015847">
    <property type="term" value="P:putrescine transport"/>
    <property type="evidence" value="ECO:0007669"/>
    <property type="project" value="UniProtKB-ARBA"/>
</dbReference>
<dbReference type="AlphaFoldDB" id="A0A839IU82"/>
<keyword evidence="5 8" id="KW-0067">ATP-binding</keyword>
<dbReference type="FunFam" id="3.40.50.300:FF:000133">
    <property type="entry name" value="Spermidine/putrescine import ATP-binding protein PotA"/>
    <property type="match status" value="1"/>
</dbReference>
<dbReference type="GO" id="GO:0016887">
    <property type="term" value="F:ATP hydrolysis activity"/>
    <property type="evidence" value="ECO:0007669"/>
    <property type="project" value="InterPro"/>
</dbReference>
<comment type="caution">
    <text evidence="11">The sequence shown here is derived from an EMBL/GenBank/DDBJ whole genome shotgun (WGS) entry which is preliminary data.</text>
</comment>
<evidence type="ECO:0000313" key="12">
    <source>
        <dbReference type="Proteomes" id="UP000565262"/>
    </source>
</evidence>
<dbReference type="PANTHER" id="PTHR42781:SF5">
    <property type="entry name" value="PUTRESCINE TRANSPORT ATP-BINDING PROTEIN POTG"/>
    <property type="match status" value="1"/>
</dbReference>
<keyword evidence="12" id="KW-1185">Reference proteome</keyword>
<dbReference type="InterPro" id="IPR005893">
    <property type="entry name" value="PotA-like"/>
</dbReference>
<keyword evidence="3" id="KW-0997">Cell inner membrane</keyword>
<evidence type="ECO:0000256" key="9">
    <source>
        <dbReference type="SAM" id="MobiDB-lite"/>
    </source>
</evidence>
<dbReference type="InterPro" id="IPR003439">
    <property type="entry name" value="ABC_transporter-like_ATP-bd"/>
</dbReference>
<dbReference type="NCBIfam" id="TIGR01187">
    <property type="entry name" value="potA"/>
    <property type="match status" value="1"/>
</dbReference>
<sequence length="396" mass="44366">MTSSQTIDFSSKETEVSGKDKPATSSVPLWQQEGAEPFLRIENITKKFGDFTAVDNISLNIYKNELFCLLGGSGSGKSTLLRMLAGFETPTSGRILIDGVDMAGVQPWDRPVNMMFQSYALFPHLTVADNIAFGLKREGVAKAEIKRRVQEMLDLVQLGHLGKRKPHQLSGGQRQRVALARSLIKRPKLLLLDEPLGALDKKLREETQFELINIQDELGVTFVVVTHDQEEAMTLASRIGVMNHGVIVQTDEPHDVYEYPNSRFVAEFIGSVNLFEGVVIEDEPDTVRIQSEEAGGVLYINHGISCAPHQVVHVAVRPEKIRLGHEQPEQKENCLHGRIMDFAYMGSLTVFKVRLDSGKEVRVTQPNFNREVGERFTWDDQVYLSWTEDSSVVLTS</sequence>
<evidence type="ECO:0000313" key="11">
    <source>
        <dbReference type="EMBL" id="MBB1488915.1"/>
    </source>
</evidence>
<dbReference type="InterPro" id="IPR008995">
    <property type="entry name" value="Mo/tungstate-bd_C_term_dom"/>
</dbReference>
<dbReference type="PROSITE" id="PS00211">
    <property type="entry name" value="ABC_TRANSPORTER_1"/>
    <property type="match status" value="1"/>
</dbReference>
<evidence type="ECO:0000259" key="10">
    <source>
        <dbReference type="PROSITE" id="PS50893"/>
    </source>
</evidence>
<gene>
    <name evidence="8 11" type="primary">potA</name>
    <name evidence="11" type="ORF">H4O21_20095</name>
</gene>
<keyword evidence="4 8" id="KW-0547">Nucleotide-binding</keyword>
<comment type="similarity">
    <text evidence="8">Belongs to the ABC transporter superfamily. Spermidine/putrescine importer (TC 3.A.1.11.1) family.</text>
</comment>
<keyword evidence="6 8" id="KW-1278">Translocase</keyword>
<keyword evidence="7 8" id="KW-0472">Membrane</keyword>
<dbReference type="Pfam" id="PF00005">
    <property type="entry name" value="ABC_tran"/>
    <property type="match status" value="1"/>
</dbReference>
<evidence type="ECO:0000256" key="6">
    <source>
        <dbReference type="ARBA" id="ARBA00022967"/>
    </source>
</evidence>
<dbReference type="PANTHER" id="PTHR42781">
    <property type="entry name" value="SPERMIDINE/PUTRESCINE IMPORT ATP-BINDING PROTEIN POTA"/>
    <property type="match status" value="1"/>
</dbReference>
<evidence type="ECO:0000256" key="4">
    <source>
        <dbReference type="ARBA" id="ARBA00022741"/>
    </source>
</evidence>
<feature type="domain" description="ABC transporter" evidence="10">
    <location>
        <begin position="39"/>
        <end position="269"/>
    </location>
</feature>